<dbReference type="SUPFAM" id="SSF54862">
    <property type="entry name" value="4Fe-4S ferredoxins"/>
    <property type="match status" value="1"/>
</dbReference>
<comment type="function">
    <text evidence="10">Involved in pyrimidine base degradation. Catalyzes physiologically the reduction of uracil to 5,6-dihydrouracil (DHU) by using NADH as a specific cosubstrate. It also catalyzes the reverse reaction and the reduction of thymine to 5,6-dihydrothymine (DHT).</text>
</comment>
<evidence type="ECO:0000256" key="8">
    <source>
        <dbReference type="ARBA" id="ARBA00047685"/>
    </source>
</evidence>
<accession>A0A0X1KPN3</accession>
<dbReference type="STRING" id="1123384.AJ81_02475"/>
<dbReference type="RefSeq" id="WP_031503759.1">
    <property type="nucleotide sequence ID" value="NC_022795.1"/>
</dbReference>
<organism evidence="14 15">
    <name type="scientific">Pseudothermotoga hypogea DSM 11164 = NBRC 106472</name>
    <dbReference type="NCBI Taxonomy" id="1123384"/>
    <lineage>
        <taxon>Bacteria</taxon>
        <taxon>Thermotogati</taxon>
        <taxon>Thermotogota</taxon>
        <taxon>Thermotogae</taxon>
        <taxon>Thermotogales</taxon>
        <taxon>Thermotogaceae</taxon>
        <taxon>Pseudothermotoga</taxon>
    </lineage>
</organism>
<comment type="catalytic activity">
    <reaction evidence="8">
        <text>5,6-dihydrothymine + NAD(+) = thymine + NADH + H(+)</text>
        <dbReference type="Rhea" id="RHEA:28791"/>
        <dbReference type="ChEBI" id="CHEBI:15378"/>
        <dbReference type="ChEBI" id="CHEBI:17821"/>
        <dbReference type="ChEBI" id="CHEBI:27468"/>
        <dbReference type="ChEBI" id="CHEBI:57540"/>
        <dbReference type="ChEBI" id="CHEBI:57945"/>
        <dbReference type="EC" id="1.3.1.1"/>
    </reaction>
</comment>
<evidence type="ECO:0000256" key="5">
    <source>
        <dbReference type="ARBA" id="ARBA00023014"/>
    </source>
</evidence>
<evidence type="ECO:0000256" key="2">
    <source>
        <dbReference type="ARBA" id="ARBA00022723"/>
    </source>
</evidence>
<dbReference type="InterPro" id="IPR017900">
    <property type="entry name" value="4Fe4S_Fe_S_CS"/>
</dbReference>
<dbReference type="Proteomes" id="UP000077469">
    <property type="component" value="Chromosome"/>
</dbReference>
<evidence type="ECO:0000256" key="3">
    <source>
        <dbReference type="ARBA" id="ARBA00023002"/>
    </source>
</evidence>
<dbReference type="Gene3D" id="3.20.20.70">
    <property type="entry name" value="Aldolase class I"/>
    <property type="match status" value="1"/>
</dbReference>
<keyword evidence="3" id="KW-0560">Oxidoreductase</keyword>
<dbReference type="InterPro" id="IPR005720">
    <property type="entry name" value="Dihydroorotate_DH_cat"/>
</dbReference>
<comment type="similarity">
    <text evidence="1">Belongs to the dihydropyrimidine dehydrogenase family.</text>
</comment>
<comment type="subunit">
    <text evidence="11">Heterotetramer of 2 PreA and 2 PreT subunits.</text>
</comment>
<evidence type="ECO:0000256" key="12">
    <source>
        <dbReference type="ARBA" id="ARBA00049728"/>
    </source>
</evidence>
<dbReference type="GO" id="GO:0006212">
    <property type="term" value="P:uracil catabolic process"/>
    <property type="evidence" value="ECO:0007669"/>
    <property type="project" value="TreeGrafter"/>
</dbReference>
<dbReference type="GO" id="GO:0051536">
    <property type="term" value="F:iron-sulfur cluster binding"/>
    <property type="evidence" value="ECO:0007669"/>
    <property type="project" value="UniProtKB-KW"/>
</dbReference>
<keyword evidence="5" id="KW-0411">Iron-sulfur</keyword>
<dbReference type="GO" id="GO:0050661">
    <property type="term" value="F:NADP binding"/>
    <property type="evidence" value="ECO:0007669"/>
    <property type="project" value="TreeGrafter"/>
</dbReference>
<evidence type="ECO:0000256" key="4">
    <source>
        <dbReference type="ARBA" id="ARBA00023004"/>
    </source>
</evidence>
<dbReference type="EC" id="1.3.1.1" evidence="12"/>
<feature type="domain" description="4Fe-4S ferredoxin-type" evidence="13">
    <location>
        <begin position="353"/>
        <end position="382"/>
    </location>
</feature>
<reference evidence="14 15" key="1">
    <citation type="submission" date="2014-01" db="EMBL/GenBank/DDBJ databases">
        <title>Genome sequencing of Thermotog hypogea.</title>
        <authorList>
            <person name="Zhang X."/>
            <person name="Alvare G."/>
            <person name="Fristensky B."/>
            <person name="Chen L."/>
            <person name="Suen T."/>
            <person name="Chen Q."/>
            <person name="Ma K."/>
        </authorList>
    </citation>
    <scope>NUCLEOTIDE SEQUENCE [LARGE SCALE GENOMIC DNA]</scope>
    <source>
        <strain evidence="14 15">DSM 11164</strain>
    </source>
</reference>
<dbReference type="Pfam" id="PF00037">
    <property type="entry name" value="Fer4"/>
    <property type="match status" value="1"/>
</dbReference>
<dbReference type="EMBL" id="CP007141">
    <property type="protein sequence ID" value="AJC73257.1"/>
    <property type="molecule type" value="Genomic_DNA"/>
</dbReference>
<proteinExistence type="inferred from homology"/>
<dbReference type="PATRIC" id="fig|1123384.7.peg.489"/>
<dbReference type="GO" id="GO:0046872">
    <property type="term" value="F:metal ion binding"/>
    <property type="evidence" value="ECO:0007669"/>
    <property type="project" value="UniProtKB-KW"/>
</dbReference>
<comment type="catalytic activity">
    <reaction evidence="9">
        <text>5,6-dihydrouracil + NAD(+) = uracil + NADH + H(+)</text>
        <dbReference type="Rhea" id="RHEA:20189"/>
        <dbReference type="ChEBI" id="CHEBI:15378"/>
        <dbReference type="ChEBI" id="CHEBI:15901"/>
        <dbReference type="ChEBI" id="CHEBI:17568"/>
        <dbReference type="ChEBI" id="CHEBI:57540"/>
        <dbReference type="ChEBI" id="CHEBI:57945"/>
        <dbReference type="EC" id="1.3.1.1"/>
    </reaction>
</comment>
<dbReference type="AlphaFoldDB" id="A0A0X1KPN3"/>
<keyword evidence="4" id="KW-0408">Iron</keyword>
<evidence type="ECO:0000256" key="7">
    <source>
        <dbReference type="ARBA" id="ARBA00032722"/>
    </source>
</evidence>
<evidence type="ECO:0000256" key="6">
    <source>
        <dbReference type="ARBA" id="ARBA00030119"/>
    </source>
</evidence>
<dbReference type="KEGG" id="phy:AJ81_02475"/>
<evidence type="ECO:0000256" key="11">
    <source>
        <dbReference type="ARBA" id="ARBA00049714"/>
    </source>
</evidence>
<evidence type="ECO:0000313" key="15">
    <source>
        <dbReference type="Proteomes" id="UP000077469"/>
    </source>
</evidence>
<name>A0A0X1KPN3_9THEM</name>
<evidence type="ECO:0000256" key="9">
    <source>
        <dbReference type="ARBA" id="ARBA00048792"/>
    </source>
</evidence>
<dbReference type="InterPro" id="IPR013785">
    <property type="entry name" value="Aldolase_TIM"/>
</dbReference>
<dbReference type="PaxDb" id="1123384-AJ81_02475"/>
<dbReference type="PROSITE" id="PS00198">
    <property type="entry name" value="4FE4S_FER_1"/>
    <property type="match status" value="1"/>
</dbReference>
<dbReference type="GO" id="GO:0002058">
    <property type="term" value="F:uracil binding"/>
    <property type="evidence" value="ECO:0007669"/>
    <property type="project" value="TreeGrafter"/>
</dbReference>
<evidence type="ECO:0000256" key="10">
    <source>
        <dbReference type="ARBA" id="ARBA00049578"/>
    </source>
</evidence>
<protein>
    <recommendedName>
        <fullName evidence="12">dihydrouracil dehydrogenase (NAD(+))</fullName>
        <ecNumber evidence="12">1.3.1.1</ecNumber>
    </recommendedName>
    <alternativeName>
        <fullName evidence="7">Dihydrothymine dehydrogenase</fullName>
    </alternativeName>
    <alternativeName>
        <fullName evidence="6">Dihydrouracil dehydrogenase</fullName>
    </alternativeName>
</protein>
<evidence type="ECO:0000256" key="1">
    <source>
        <dbReference type="ARBA" id="ARBA00010804"/>
    </source>
</evidence>
<dbReference type="SUPFAM" id="SSF51395">
    <property type="entry name" value="FMN-linked oxidoreductases"/>
    <property type="match status" value="1"/>
</dbReference>
<dbReference type="InterPro" id="IPR017896">
    <property type="entry name" value="4Fe4S_Fe-S-bd"/>
</dbReference>
<dbReference type="GO" id="GO:0006210">
    <property type="term" value="P:thymine catabolic process"/>
    <property type="evidence" value="ECO:0007669"/>
    <property type="project" value="TreeGrafter"/>
</dbReference>
<evidence type="ECO:0000313" key="14">
    <source>
        <dbReference type="EMBL" id="AJC73257.1"/>
    </source>
</evidence>
<dbReference type="PROSITE" id="PS51379">
    <property type="entry name" value="4FE4S_FER_2"/>
    <property type="match status" value="1"/>
</dbReference>
<dbReference type="Gene3D" id="3.30.70.20">
    <property type="match status" value="1"/>
</dbReference>
<dbReference type="GO" id="GO:0004159">
    <property type="term" value="F:dihydropyrimidine dehydrogenase (NAD+) activity"/>
    <property type="evidence" value="ECO:0007669"/>
    <property type="project" value="UniProtKB-EC"/>
</dbReference>
<keyword evidence="2" id="KW-0479">Metal-binding</keyword>
<gene>
    <name evidence="14" type="ORF">AJ81_02475</name>
</gene>
<sequence length="386" mass="42634">MDLSCEYAGLKLKNPIVVASSGLTENLKNMKKAEEHGAACVVVKSLFEEEVCRISPTPRFEIIERRMGKLRSHTFYSFEQASNFDEREYFEEIRKAVNVLSIPVIPSVNCISDEGWRKYARMAEESGAPALELNVSCPHGSISFRGGDVEEKILNVARVVRDTVKIPIIVKLPMQLSSPISMAGMLERIGVNGVVMFNRLTGLDIDVENEKPIMHGGYAGHGGPWSFNAVLRWVAASSPHLNISIAASGGVGSGIDVAKFIYAGADVVEVCSLIYLMGYEAIEMILKELQQFMEQKSYKSLDEFRGKVSGPKILSNEQIDRRHIYVAKIDPKLCSMCDICRKVCIYDAPYKSEKTYVIGNTCDGCGLCVKLCPTKAIDLVSRGKEG</sequence>
<dbReference type="GO" id="GO:0005737">
    <property type="term" value="C:cytoplasm"/>
    <property type="evidence" value="ECO:0007669"/>
    <property type="project" value="InterPro"/>
</dbReference>
<dbReference type="OrthoDB" id="9794954at2"/>
<evidence type="ECO:0000259" key="13">
    <source>
        <dbReference type="PROSITE" id="PS51379"/>
    </source>
</evidence>
<dbReference type="PANTHER" id="PTHR43073">
    <property type="entry name" value="DIHYDROPYRIMIDINE DEHYDROGENASE [NADP(+)]"/>
    <property type="match status" value="1"/>
</dbReference>
<keyword evidence="15" id="KW-1185">Reference proteome</keyword>
<dbReference type="PANTHER" id="PTHR43073:SF2">
    <property type="entry name" value="DIHYDROPYRIMIDINE DEHYDROGENASE [NADP(+)]"/>
    <property type="match status" value="1"/>
</dbReference>
<dbReference type="Pfam" id="PF01180">
    <property type="entry name" value="DHO_dh"/>
    <property type="match status" value="1"/>
</dbReference>